<dbReference type="RefSeq" id="WP_121258405.1">
    <property type="nucleotide sequence ID" value="NZ_RBIL01000003.1"/>
</dbReference>
<dbReference type="SUPFAM" id="SSF55797">
    <property type="entry name" value="PR-1-like"/>
    <property type="match status" value="1"/>
</dbReference>
<keyword evidence="4" id="KW-1185">Reference proteome</keyword>
<dbReference type="PANTHER" id="PTHR31157">
    <property type="entry name" value="SCP DOMAIN-CONTAINING PROTEIN"/>
    <property type="match status" value="1"/>
</dbReference>
<comment type="caution">
    <text evidence="3">The sequence shown here is derived from an EMBL/GenBank/DDBJ whole genome shotgun (WGS) entry which is preliminary data.</text>
</comment>
<organism evidence="3 4">
    <name type="scientific">Solirubrobacter pauli</name>
    <dbReference type="NCBI Taxonomy" id="166793"/>
    <lineage>
        <taxon>Bacteria</taxon>
        <taxon>Bacillati</taxon>
        <taxon>Actinomycetota</taxon>
        <taxon>Thermoleophilia</taxon>
        <taxon>Solirubrobacterales</taxon>
        <taxon>Solirubrobacteraceae</taxon>
        <taxon>Solirubrobacter</taxon>
    </lineage>
</organism>
<reference evidence="3 4" key="1">
    <citation type="submission" date="2018-10" db="EMBL/GenBank/DDBJ databases">
        <title>Genomic Encyclopedia of Archaeal and Bacterial Type Strains, Phase II (KMG-II): from individual species to whole genera.</title>
        <authorList>
            <person name="Goeker M."/>
        </authorList>
    </citation>
    <scope>NUCLEOTIDE SEQUENCE [LARGE SCALE GENOMIC DNA]</scope>
    <source>
        <strain evidence="3 4">DSM 14954</strain>
    </source>
</reference>
<dbReference type="EMBL" id="RBIL01000003">
    <property type="protein sequence ID" value="RKQ84907.1"/>
    <property type="molecule type" value="Genomic_DNA"/>
</dbReference>
<dbReference type="Pfam" id="PF00188">
    <property type="entry name" value="CAP"/>
    <property type="match status" value="1"/>
</dbReference>
<evidence type="ECO:0000313" key="4">
    <source>
        <dbReference type="Proteomes" id="UP000278962"/>
    </source>
</evidence>
<feature type="signal peptide" evidence="1">
    <location>
        <begin position="1"/>
        <end position="30"/>
    </location>
</feature>
<name>A0A660L223_9ACTN</name>
<feature type="domain" description="SCP" evidence="2">
    <location>
        <begin position="60"/>
        <end position="173"/>
    </location>
</feature>
<evidence type="ECO:0000313" key="3">
    <source>
        <dbReference type="EMBL" id="RKQ84907.1"/>
    </source>
</evidence>
<dbReference type="CDD" id="cd05379">
    <property type="entry name" value="CAP_bacterial"/>
    <property type="match status" value="1"/>
</dbReference>
<proteinExistence type="predicted"/>
<dbReference type="InterPro" id="IPR014044">
    <property type="entry name" value="CAP_dom"/>
</dbReference>
<dbReference type="InterPro" id="IPR035940">
    <property type="entry name" value="CAP_sf"/>
</dbReference>
<evidence type="ECO:0000259" key="2">
    <source>
        <dbReference type="Pfam" id="PF00188"/>
    </source>
</evidence>
<dbReference type="Gene3D" id="3.40.33.10">
    <property type="entry name" value="CAP"/>
    <property type="match status" value="1"/>
</dbReference>
<dbReference type="OrthoDB" id="68195at2"/>
<dbReference type="Proteomes" id="UP000278962">
    <property type="component" value="Unassembled WGS sequence"/>
</dbReference>
<gene>
    <name evidence="3" type="ORF">C8N24_6538</name>
</gene>
<protein>
    <submittedName>
        <fullName evidence="3">Uncharacterized protein YkwD</fullName>
    </submittedName>
</protein>
<feature type="chain" id="PRO_5025037052" evidence="1">
    <location>
        <begin position="31"/>
        <end position="191"/>
    </location>
</feature>
<keyword evidence="1" id="KW-0732">Signal</keyword>
<dbReference type="PANTHER" id="PTHR31157:SF1">
    <property type="entry name" value="SCP DOMAIN-CONTAINING PROTEIN"/>
    <property type="match status" value="1"/>
</dbReference>
<sequence length="191" mass="19997">MLTTALTRPLTTAAVSLTATCSLLTADAHSATGADRCPGAMEVPDTPAKVEQAADAVVCLVNAERASRGLKTLKRDSELAKAARGHSRDMIKRNYFDHTSPGGKTVGDRVRDAGYGEPGDGWRVGENLGWGTGQRAAPNALVDEWLNSAGHKKNMLNSAFRELGVGVVGGAPNKGDELPGATYTLNLGVIR</sequence>
<dbReference type="AlphaFoldDB" id="A0A660L223"/>
<accession>A0A660L223</accession>
<evidence type="ECO:0000256" key="1">
    <source>
        <dbReference type="SAM" id="SignalP"/>
    </source>
</evidence>